<organism evidence="2 3">
    <name type="scientific">Microbacterium soli</name>
    <dbReference type="NCBI Taxonomy" id="446075"/>
    <lineage>
        <taxon>Bacteria</taxon>
        <taxon>Bacillati</taxon>
        <taxon>Actinomycetota</taxon>
        <taxon>Actinomycetes</taxon>
        <taxon>Micrococcales</taxon>
        <taxon>Microbacteriaceae</taxon>
        <taxon>Microbacterium</taxon>
    </lineage>
</organism>
<reference evidence="3" key="1">
    <citation type="journal article" date="2019" name="Int. J. Syst. Evol. Microbiol.">
        <title>The Global Catalogue of Microorganisms (GCM) 10K type strain sequencing project: providing services to taxonomists for standard genome sequencing and annotation.</title>
        <authorList>
            <consortium name="The Broad Institute Genomics Platform"/>
            <consortium name="The Broad Institute Genome Sequencing Center for Infectious Disease"/>
            <person name="Wu L."/>
            <person name="Ma J."/>
        </authorList>
    </citation>
    <scope>NUCLEOTIDE SEQUENCE [LARGE SCALE GENOMIC DNA]</scope>
    <source>
        <strain evidence="3">JCM 17024</strain>
    </source>
</reference>
<comment type="caution">
    <text evidence="2">The sequence shown here is derived from an EMBL/GenBank/DDBJ whole genome shotgun (WGS) entry which is preliminary data.</text>
</comment>
<dbReference type="PANTHER" id="PTHR48207">
    <property type="entry name" value="SUCCINATE--HYDROXYMETHYLGLUTARATE COA-TRANSFERASE"/>
    <property type="match status" value="1"/>
</dbReference>
<dbReference type="Gene3D" id="3.40.50.10540">
    <property type="entry name" value="Crotonobetainyl-coa:carnitine coa-transferase, domain 1"/>
    <property type="match status" value="1"/>
</dbReference>
<dbReference type="RefSeq" id="WP_344817934.1">
    <property type="nucleotide sequence ID" value="NZ_BAABCP010000001.1"/>
</dbReference>
<evidence type="ECO:0000256" key="1">
    <source>
        <dbReference type="ARBA" id="ARBA00022679"/>
    </source>
</evidence>
<evidence type="ECO:0000313" key="2">
    <source>
        <dbReference type="EMBL" id="GAA3929342.1"/>
    </source>
</evidence>
<protein>
    <submittedName>
        <fullName evidence="2">CoA transferase</fullName>
    </submittedName>
</protein>
<dbReference type="InterPro" id="IPR023606">
    <property type="entry name" value="CoA-Trfase_III_dom_1_sf"/>
</dbReference>
<keyword evidence="3" id="KW-1185">Reference proteome</keyword>
<evidence type="ECO:0000313" key="3">
    <source>
        <dbReference type="Proteomes" id="UP001501591"/>
    </source>
</evidence>
<accession>A0ABP7MV55</accession>
<proteinExistence type="predicted"/>
<dbReference type="EMBL" id="BAABCP010000001">
    <property type="protein sequence ID" value="GAA3929342.1"/>
    <property type="molecule type" value="Genomic_DNA"/>
</dbReference>
<dbReference type="SUPFAM" id="SSF89796">
    <property type="entry name" value="CoA-transferase family III (CaiB/BaiF)"/>
    <property type="match status" value="1"/>
</dbReference>
<dbReference type="InterPro" id="IPR050483">
    <property type="entry name" value="CoA-transferase_III_domain"/>
</dbReference>
<keyword evidence="1 2" id="KW-0808">Transferase</keyword>
<dbReference type="Gene3D" id="3.30.1540.10">
    <property type="entry name" value="formyl-coa transferase, domain 3"/>
    <property type="match status" value="1"/>
</dbReference>
<gene>
    <name evidence="2" type="ORF">GCM10022383_05160</name>
</gene>
<dbReference type="InterPro" id="IPR044855">
    <property type="entry name" value="CoA-Trfase_III_dom3_sf"/>
</dbReference>
<dbReference type="Proteomes" id="UP001501591">
    <property type="component" value="Unassembled WGS sequence"/>
</dbReference>
<name>A0ABP7MV55_9MICO</name>
<dbReference type="PANTHER" id="PTHR48207:SF3">
    <property type="entry name" value="SUCCINATE--HYDROXYMETHYLGLUTARATE COA-TRANSFERASE"/>
    <property type="match status" value="1"/>
</dbReference>
<sequence>MTTDPAGPAAPPAVDPPLAGVRILDLTHMLAGPYATMLLADLGAEIIKVEPPGGEFIRGAGPTFGDGEEAFGGYFHSVNRNKRSLPLNLRDPEGRRIFLEFVDSADAVIENFRVGIMESLALDWEVLHARNPRLVYGCIRGFGDPRTGMSPYVNWPAYDVVAQAMGGFMHVNGFPEREPVKSGIGIGDLFPAALLDIGVLSAILQARATGQGRLVDVGMYDAMISLAERNAYQHSITGEVPGRIGNSHPLFAPFGLFEAKDGWVTIAAPSNREWTVFASLIGHPELIDDPRSSQPTARHENIEFVNDVIQEWTRTRTKAEIVNELGGRVPVGPVQTARDIAADPHVAIRQMLVEVEQPGTGHVVSIAGTPIRFSPASSVGIRRAPLLGEDTVSLLAEIGIDQQAVQGLVASGIVATTADATSAATHA</sequence>
<dbReference type="GO" id="GO:0016740">
    <property type="term" value="F:transferase activity"/>
    <property type="evidence" value="ECO:0007669"/>
    <property type="project" value="UniProtKB-KW"/>
</dbReference>
<dbReference type="InterPro" id="IPR003673">
    <property type="entry name" value="CoA-Trfase_fam_III"/>
</dbReference>
<dbReference type="Pfam" id="PF02515">
    <property type="entry name" value="CoA_transf_3"/>
    <property type="match status" value="1"/>
</dbReference>